<comment type="cofactor">
    <cofactor evidence="1">
        <name>Mg(2+)</name>
        <dbReference type="ChEBI" id="CHEBI:18420"/>
    </cofactor>
</comment>
<reference evidence="5 6" key="1">
    <citation type="submission" date="2018-04" db="EMBL/GenBank/DDBJ databases">
        <title>Genomic Encyclopedia of Archaeal and Bacterial Type Strains, Phase II (KMG-II): from individual species to whole genera.</title>
        <authorList>
            <person name="Goeker M."/>
        </authorList>
    </citation>
    <scope>NUCLEOTIDE SEQUENCE [LARGE SCALE GENOMIC DNA]</scope>
    <source>
        <strain evidence="5 6">DSM 25521</strain>
    </source>
</reference>
<evidence type="ECO:0000313" key="5">
    <source>
        <dbReference type="EMBL" id="PTM60884.1"/>
    </source>
</evidence>
<dbReference type="InterPro" id="IPR015797">
    <property type="entry name" value="NUDIX_hydrolase-like_dom_sf"/>
</dbReference>
<dbReference type="GO" id="GO:0016787">
    <property type="term" value="F:hydrolase activity"/>
    <property type="evidence" value="ECO:0007669"/>
    <property type="project" value="UniProtKB-KW"/>
</dbReference>
<dbReference type="PROSITE" id="PS00893">
    <property type="entry name" value="NUDIX_BOX"/>
    <property type="match status" value="1"/>
</dbReference>
<proteinExistence type="inferred from homology"/>
<keyword evidence="6" id="KW-1185">Reference proteome</keyword>
<evidence type="ECO:0000313" key="6">
    <source>
        <dbReference type="Proteomes" id="UP000241808"/>
    </source>
</evidence>
<dbReference type="AlphaFoldDB" id="A0A2T4ZG37"/>
<dbReference type="CDD" id="cd04673">
    <property type="entry name" value="NUDIX_ADPRase"/>
    <property type="match status" value="1"/>
</dbReference>
<evidence type="ECO:0000256" key="3">
    <source>
        <dbReference type="RuleBase" id="RU003476"/>
    </source>
</evidence>
<dbReference type="Gene3D" id="3.90.79.10">
    <property type="entry name" value="Nucleoside Triphosphate Pyrophosphohydrolase"/>
    <property type="match status" value="1"/>
</dbReference>
<organism evidence="5 6">
    <name type="scientific">Phreatobacter oligotrophus</name>
    <dbReference type="NCBI Taxonomy" id="1122261"/>
    <lineage>
        <taxon>Bacteria</taxon>
        <taxon>Pseudomonadati</taxon>
        <taxon>Pseudomonadota</taxon>
        <taxon>Alphaproteobacteria</taxon>
        <taxon>Hyphomicrobiales</taxon>
        <taxon>Phreatobacteraceae</taxon>
        <taxon>Phreatobacter</taxon>
    </lineage>
</organism>
<dbReference type="Pfam" id="PF00293">
    <property type="entry name" value="NUDIX"/>
    <property type="match status" value="1"/>
</dbReference>
<dbReference type="InterPro" id="IPR000086">
    <property type="entry name" value="NUDIX_hydrolase_dom"/>
</dbReference>
<evidence type="ECO:0000256" key="1">
    <source>
        <dbReference type="ARBA" id="ARBA00001946"/>
    </source>
</evidence>
<dbReference type="SUPFAM" id="SSF55811">
    <property type="entry name" value="Nudix"/>
    <property type="match status" value="1"/>
</dbReference>
<dbReference type="PRINTS" id="PR00502">
    <property type="entry name" value="NUDIXFAMILY"/>
</dbReference>
<evidence type="ECO:0000256" key="2">
    <source>
        <dbReference type="ARBA" id="ARBA00022801"/>
    </source>
</evidence>
<dbReference type="EMBL" id="PZZL01000002">
    <property type="protein sequence ID" value="PTM60884.1"/>
    <property type="molecule type" value="Genomic_DNA"/>
</dbReference>
<protein>
    <submittedName>
        <fullName evidence="5">ADP-ribose pyrophosphatase YjhB (NUDIX family)</fullName>
    </submittedName>
</protein>
<dbReference type="PANTHER" id="PTHR43736">
    <property type="entry name" value="ADP-RIBOSE PYROPHOSPHATASE"/>
    <property type="match status" value="1"/>
</dbReference>
<dbReference type="PROSITE" id="PS51462">
    <property type="entry name" value="NUDIX"/>
    <property type="match status" value="1"/>
</dbReference>
<sequence length="153" mass="15762">MSTAAGSAMAADRAYPARPILAVSTAVVRNGNVLVAQRARAPGAGLYSLPGGLVEVGETLAEAAARELMEEVGVLASPIGLCGARDIIARDADGRIERHFVVLTYAAHWESGEGLRSDEATDVRWVTLAGARALPTTDGLIATLEAAIALAAR</sequence>
<comment type="caution">
    <text evidence="5">The sequence shown here is derived from an EMBL/GenBank/DDBJ whole genome shotgun (WGS) entry which is preliminary data.</text>
</comment>
<comment type="similarity">
    <text evidence="3">Belongs to the Nudix hydrolase family.</text>
</comment>
<feature type="domain" description="Nudix hydrolase" evidence="4">
    <location>
        <begin position="18"/>
        <end position="153"/>
    </location>
</feature>
<gene>
    <name evidence="5" type="ORF">C8P69_102269</name>
</gene>
<accession>A0A2T4ZG37</accession>
<dbReference type="InterPro" id="IPR020084">
    <property type="entry name" value="NUDIX_hydrolase_CS"/>
</dbReference>
<dbReference type="InterPro" id="IPR020476">
    <property type="entry name" value="Nudix_hydrolase"/>
</dbReference>
<name>A0A2T4ZG37_9HYPH</name>
<dbReference type="Proteomes" id="UP000241808">
    <property type="component" value="Unassembled WGS sequence"/>
</dbReference>
<evidence type="ECO:0000259" key="4">
    <source>
        <dbReference type="PROSITE" id="PS51462"/>
    </source>
</evidence>
<keyword evidence="2 3" id="KW-0378">Hydrolase</keyword>
<dbReference type="PANTHER" id="PTHR43736:SF1">
    <property type="entry name" value="DIHYDRONEOPTERIN TRIPHOSPHATE DIPHOSPHATASE"/>
    <property type="match status" value="1"/>
</dbReference>
<dbReference type="RefSeq" id="WP_245901876.1">
    <property type="nucleotide sequence ID" value="NZ_PZZL01000002.1"/>
</dbReference>